<dbReference type="EMBL" id="LWLT01000020">
    <property type="status" value="NOT_ANNOTATED_CDS"/>
    <property type="molecule type" value="Genomic_DNA"/>
</dbReference>
<dbReference type="InterPro" id="IPR000562">
    <property type="entry name" value="FN_type2_dom"/>
</dbReference>
<feature type="region of interest" description="Disordered" evidence="8">
    <location>
        <begin position="48"/>
        <end position="75"/>
    </location>
</feature>
<dbReference type="OMA" id="WAGACIF"/>
<dbReference type="Gene3D" id="2.10.10.10">
    <property type="entry name" value="Fibronectin, type II, collagen-binding"/>
    <property type="match status" value="1"/>
</dbReference>
<dbReference type="InterPro" id="IPR013806">
    <property type="entry name" value="Kringle-like"/>
</dbReference>
<protein>
    <recommendedName>
        <fullName evidence="9">Fibronectin type-II domain-containing protein</fullName>
    </recommendedName>
</protein>
<dbReference type="GO" id="GO:0048240">
    <property type="term" value="P:sperm capacitation"/>
    <property type="evidence" value="ECO:0007669"/>
    <property type="project" value="TreeGrafter"/>
</dbReference>
<dbReference type="InterPro" id="IPR036943">
    <property type="entry name" value="FN_type2_sf"/>
</dbReference>
<sequence>MSCTFHLRNKLEQHCLGIFVIWVGASMFLQLDPVIGDQQLSEDYCIPPEEKKDTASGAETKGNQQRKRKTTSHKPGHKIFDCTSHDSIFLWCSLNEDYTGRRKSCTKTDYAKCVFPFIYGNKSYQTCTKTGSVTKRYWCSLSPNFDEDRAWKYC</sequence>
<evidence type="ECO:0000256" key="6">
    <source>
        <dbReference type="ARBA" id="ARBA00023279"/>
    </source>
</evidence>
<dbReference type="STRING" id="9925.ENSCHIP00000015572"/>
<dbReference type="Bgee" id="ENSCHIG00000016167">
    <property type="expression patterns" value="Expressed in testis"/>
</dbReference>
<dbReference type="FunFam" id="2.10.10.10:FF:000003">
    <property type="entry name" value="binder of sperm protein homolog 1"/>
    <property type="match status" value="1"/>
</dbReference>
<reference evidence="10" key="3">
    <citation type="submission" date="2025-09" db="UniProtKB">
        <authorList>
            <consortium name="Ensembl"/>
        </authorList>
    </citation>
    <scope>IDENTIFICATION</scope>
</reference>
<evidence type="ECO:0000256" key="8">
    <source>
        <dbReference type="SAM" id="MobiDB-lite"/>
    </source>
</evidence>
<dbReference type="Ensembl" id="ENSCHIT00000023376.1">
    <property type="protein sequence ID" value="ENSCHIP00000015572.1"/>
    <property type="gene ID" value="ENSCHIG00000016167.1"/>
</dbReference>
<organism evidence="10 11">
    <name type="scientific">Capra hircus</name>
    <name type="common">Goat</name>
    <dbReference type="NCBI Taxonomy" id="9925"/>
    <lineage>
        <taxon>Eukaryota</taxon>
        <taxon>Metazoa</taxon>
        <taxon>Chordata</taxon>
        <taxon>Craniata</taxon>
        <taxon>Vertebrata</taxon>
        <taxon>Euteleostomi</taxon>
        <taxon>Mammalia</taxon>
        <taxon>Eutheria</taxon>
        <taxon>Laurasiatheria</taxon>
        <taxon>Artiodactyla</taxon>
        <taxon>Ruminantia</taxon>
        <taxon>Pecora</taxon>
        <taxon>Bovidae</taxon>
        <taxon>Caprinae</taxon>
        <taxon>Capra</taxon>
    </lineage>
</organism>
<keyword evidence="6" id="KW-0278">Fertilization</keyword>
<comment type="subcellular location">
    <subcellularLocation>
        <location evidence="1">Secreted</location>
    </subcellularLocation>
</comment>
<dbReference type="PANTHER" id="PTHR22918:SF3">
    <property type="entry name" value="SEMINAL PLASMA PROTEIN HSP-1"/>
    <property type="match status" value="1"/>
</dbReference>
<dbReference type="GeneTree" id="ENSGT00940000164580"/>
<dbReference type="GO" id="GO:0009986">
    <property type="term" value="C:cell surface"/>
    <property type="evidence" value="ECO:0007669"/>
    <property type="project" value="TreeGrafter"/>
</dbReference>
<evidence type="ECO:0000256" key="5">
    <source>
        <dbReference type="ARBA" id="ARBA00023157"/>
    </source>
</evidence>
<dbReference type="Proteomes" id="UP000291000">
    <property type="component" value="Chromosome 18"/>
</dbReference>
<proteinExistence type="inferred from homology"/>
<keyword evidence="4" id="KW-0677">Repeat</keyword>
<dbReference type="PANTHER" id="PTHR22918">
    <property type="entry name" value="SEMINAL PLASMA PROTEIN"/>
    <property type="match status" value="1"/>
</dbReference>
<evidence type="ECO:0000256" key="2">
    <source>
        <dbReference type="ARBA" id="ARBA00010011"/>
    </source>
</evidence>
<reference evidence="10 11" key="1">
    <citation type="submission" date="2016-04" db="EMBL/GenBank/DDBJ databases">
        <title>Polished mammalian reference genomes with single-molecule sequencing and chromosome conformation capture applied to the Capra hircus genome.</title>
        <authorList>
            <person name="Bickhart D.M."/>
            <person name="Koren S."/>
            <person name="Rosen B."/>
            <person name="Hastie A."/>
            <person name="Liachko I."/>
            <person name="Sullivan S.T."/>
            <person name="Burton J."/>
            <person name="Sayre B.L."/>
            <person name="Huson H.J."/>
            <person name="Lee J."/>
            <person name="Lam E."/>
            <person name="Kelley C.M."/>
            <person name="Hutchison J.L."/>
            <person name="Zhou Y."/>
            <person name="Sun J."/>
            <person name="Crisa A."/>
            <person name="Schwartz J.C."/>
            <person name="Hammond J.A."/>
            <person name="Schroeder S.G."/>
            <person name="Liu G.E."/>
            <person name="Dunham M."/>
            <person name="Shendure J."/>
            <person name="Sonstegard T.S."/>
            <person name="Phillippy A.M."/>
            <person name="Van Tassell C.P."/>
            <person name="Smith T.P."/>
        </authorList>
    </citation>
    <scope>NUCLEOTIDE SEQUENCE [LARGE SCALE GENOMIC DNA]</scope>
</reference>
<evidence type="ECO:0000256" key="1">
    <source>
        <dbReference type="ARBA" id="ARBA00004613"/>
    </source>
</evidence>
<dbReference type="AlphaFoldDB" id="A0A452ETN7"/>
<dbReference type="GO" id="GO:0008201">
    <property type="term" value="F:heparin binding"/>
    <property type="evidence" value="ECO:0007669"/>
    <property type="project" value="TreeGrafter"/>
</dbReference>
<comment type="similarity">
    <text evidence="2">Belongs to the seminal plasma protein family.</text>
</comment>
<dbReference type="Pfam" id="PF00040">
    <property type="entry name" value="fn2"/>
    <property type="match status" value="1"/>
</dbReference>
<evidence type="ECO:0000256" key="3">
    <source>
        <dbReference type="ARBA" id="ARBA00022525"/>
    </source>
</evidence>
<evidence type="ECO:0000259" key="9">
    <source>
        <dbReference type="PROSITE" id="PS51092"/>
    </source>
</evidence>
<evidence type="ECO:0000313" key="11">
    <source>
        <dbReference type="Proteomes" id="UP000291000"/>
    </source>
</evidence>
<keyword evidence="3" id="KW-0964">Secreted</keyword>
<feature type="disulfide bond" evidence="7">
    <location>
        <begin position="113"/>
        <end position="139"/>
    </location>
</feature>
<feature type="compositionally biased region" description="Basic residues" evidence="8">
    <location>
        <begin position="64"/>
        <end position="75"/>
    </location>
</feature>
<dbReference type="PROSITE" id="PS00023">
    <property type="entry name" value="FN2_1"/>
    <property type="match status" value="1"/>
</dbReference>
<reference evidence="10" key="2">
    <citation type="submission" date="2025-08" db="UniProtKB">
        <authorList>
            <consortium name="Ensembl"/>
        </authorList>
    </citation>
    <scope>IDENTIFICATION</scope>
</reference>
<feature type="domain" description="Fibronectin type-II" evidence="9">
    <location>
        <begin position="108"/>
        <end position="154"/>
    </location>
</feature>
<keyword evidence="11" id="KW-1185">Reference proteome</keyword>
<name>A0A452ETN7_CAPHI</name>
<accession>A0A452ETN7</accession>
<keyword evidence="5 7" id="KW-1015">Disulfide bond</keyword>
<feature type="disulfide bond" evidence="7">
    <location>
        <begin position="127"/>
        <end position="154"/>
    </location>
</feature>
<evidence type="ECO:0000256" key="7">
    <source>
        <dbReference type="PROSITE-ProRule" id="PRU00479"/>
    </source>
</evidence>
<evidence type="ECO:0000313" key="10">
    <source>
        <dbReference type="Ensembl" id="ENSCHIP00000015572.1"/>
    </source>
</evidence>
<dbReference type="SMART" id="SM00059">
    <property type="entry name" value="FN2"/>
    <property type="match status" value="2"/>
</dbReference>
<dbReference type="GO" id="GO:0005576">
    <property type="term" value="C:extracellular region"/>
    <property type="evidence" value="ECO:0007669"/>
    <property type="project" value="UniProtKB-SubCell"/>
</dbReference>
<dbReference type="CDD" id="cd00062">
    <property type="entry name" value="FN2"/>
    <property type="match status" value="1"/>
</dbReference>
<evidence type="ECO:0000256" key="4">
    <source>
        <dbReference type="ARBA" id="ARBA00022737"/>
    </source>
</evidence>
<dbReference type="PROSITE" id="PS51092">
    <property type="entry name" value="FN2_2"/>
    <property type="match status" value="1"/>
</dbReference>
<dbReference type="PRINTS" id="PR00013">
    <property type="entry name" value="FNTYPEII"/>
</dbReference>
<dbReference type="SUPFAM" id="SSF57440">
    <property type="entry name" value="Kringle-like"/>
    <property type="match status" value="2"/>
</dbReference>
<dbReference type="GO" id="GO:0007338">
    <property type="term" value="P:single fertilization"/>
    <property type="evidence" value="ECO:0007669"/>
    <property type="project" value="UniProtKB-KW"/>
</dbReference>
<dbReference type="InterPro" id="IPR051666">
    <property type="entry name" value="SP_Capacitation_Regulator"/>
</dbReference>